<name>A0ABP9VAI8_9DEIO</name>
<organism evidence="1 2">
    <name type="scientific">Deinococcus xinjiangensis</name>
    <dbReference type="NCBI Taxonomy" id="457454"/>
    <lineage>
        <taxon>Bacteria</taxon>
        <taxon>Thermotogati</taxon>
        <taxon>Deinococcota</taxon>
        <taxon>Deinococci</taxon>
        <taxon>Deinococcales</taxon>
        <taxon>Deinococcaceae</taxon>
        <taxon>Deinococcus</taxon>
    </lineage>
</organism>
<dbReference type="SUPFAM" id="SSF55729">
    <property type="entry name" value="Acyl-CoA N-acyltransferases (Nat)"/>
    <property type="match status" value="1"/>
</dbReference>
<dbReference type="EMBL" id="BAABRN010000007">
    <property type="protein sequence ID" value="GAA5501185.1"/>
    <property type="molecule type" value="Genomic_DNA"/>
</dbReference>
<evidence type="ECO:0000313" key="1">
    <source>
        <dbReference type="EMBL" id="GAA5501185.1"/>
    </source>
</evidence>
<keyword evidence="2" id="KW-1185">Reference proteome</keyword>
<dbReference type="Gene3D" id="3.40.630.30">
    <property type="match status" value="1"/>
</dbReference>
<proteinExistence type="predicted"/>
<dbReference type="Proteomes" id="UP001458946">
    <property type="component" value="Unassembled WGS sequence"/>
</dbReference>
<evidence type="ECO:0008006" key="3">
    <source>
        <dbReference type="Google" id="ProtNLM"/>
    </source>
</evidence>
<sequence length="223" mass="24007">MREQVRALFTLSDAGKLQLINDTAAEGRTPAPRFFLGRTREGNIWHVRHDLSAERAGELDALCRTEPPLSDGPPNIADAVRDLLPDSEEWRGPAYVLLERHSATARAVMVTSENAEALEAFPYTRGQILAGAAGPVAAVLVGGQAVSVCFCSRLTPTAAEAGLHTLEDFRGHGYALAAAALWAELVRHSGRLALYSTSWENVASQAVARKLNAVMYGEDWSVG</sequence>
<gene>
    <name evidence="1" type="ORF">Dxin01_00916</name>
</gene>
<comment type="caution">
    <text evidence="1">The sequence shown here is derived from an EMBL/GenBank/DDBJ whole genome shotgun (WGS) entry which is preliminary data.</text>
</comment>
<accession>A0ABP9VAI8</accession>
<protein>
    <recommendedName>
        <fullName evidence="3">GNAT family N-acetyltransferase</fullName>
    </recommendedName>
</protein>
<dbReference type="InterPro" id="IPR016181">
    <property type="entry name" value="Acyl_CoA_acyltransferase"/>
</dbReference>
<evidence type="ECO:0000313" key="2">
    <source>
        <dbReference type="Proteomes" id="UP001458946"/>
    </source>
</evidence>
<reference evidence="1 2" key="1">
    <citation type="submission" date="2024-02" db="EMBL/GenBank/DDBJ databases">
        <title>Deinococcus xinjiangensis NBRC 107630.</title>
        <authorList>
            <person name="Ichikawa N."/>
            <person name="Katano-Makiyama Y."/>
            <person name="Hidaka K."/>
        </authorList>
    </citation>
    <scope>NUCLEOTIDE SEQUENCE [LARGE SCALE GENOMIC DNA]</scope>
    <source>
        <strain evidence="1 2">NBRC 107630</strain>
    </source>
</reference>